<protein>
    <submittedName>
        <fullName evidence="2">DUF2165 domain-containing protein</fullName>
    </submittedName>
</protein>
<dbReference type="KEGG" id="agf:ET445_00725"/>
<dbReference type="AlphaFoldDB" id="A0A4P6FAU3"/>
<feature type="transmembrane region" description="Helical" evidence="1">
    <location>
        <begin position="159"/>
        <end position="176"/>
    </location>
</feature>
<keyword evidence="1" id="KW-0472">Membrane</keyword>
<keyword evidence="3" id="KW-1185">Reference proteome</keyword>
<feature type="transmembrane region" description="Helical" evidence="1">
    <location>
        <begin position="12"/>
        <end position="36"/>
    </location>
</feature>
<dbReference type="Pfam" id="PF09933">
    <property type="entry name" value="DUF2165"/>
    <property type="match status" value="1"/>
</dbReference>
<sequence length="186" mass="20463">MADEPRPRGVLALGTLPVAAAVLVGLNGFYLLLVAFGNITDFGTNQQFVQHVLSMDTTNFGQPEGTHLDPRIMWRAITDPGIQNAAYVVLIVWETLTTIVLVTAFVFWIVERGKGYRRARALSTIGLLMLILLFMGGFIDVGGEWFDMWMSTAWNGLAPAFQNSVLALFALVLVHIPNPAWAARES</sequence>
<organism evidence="2 3">
    <name type="scientific">Agromyces protaetiae</name>
    <dbReference type="NCBI Taxonomy" id="2509455"/>
    <lineage>
        <taxon>Bacteria</taxon>
        <taxon>Bacillati</taxon>
        <taxon>Actinomycetota</taxon>
        <taxon>Actinomycetes</taxon>
        <taxon>Micrococcales</taxon>
        <taxon>Microbacteriaceae</taxon>
        <taxon>Agromyces</taxon>
    </lineage>
</organism>
<dbReference type="InterPro" id="IPR018681">
    <property type="entry name" value="DUF2165_transmembrane"/>
</dbReference>
<reference evidence="2 3" key="1">
    <citation type="submission" date="2019-01" db="EMBL/GenBank/DDBJ databases">
        <title>Genome sequencing of strain FW100M-8.</title>
        <authorList>
            <person name="Heo J."/>
            <person name="Kim S.-J."/>
            <person name="Kim J.-S."/>
            <person name="Hong S.-B."/>
            <person name="Kwon S.-W."/>
        </authorList>
    </citation>
    <scope>NUCLEOTIDE SEQUENCE [LARGE SCALE GENOMIC DNA]</scope>
    <source>
        <strain evidence="2 3">FW100M-8</strain>
    </source>
</reference>
<gene>
    <name evidence="2" type="ORF">ET445_00725</name>
</gene>
<dbReference type="EMBL" id="CP035491">
    <property type="protein sequence ID" value="QAY72073.1"/>
    <property type="molecule type" value="Genomic_DNA"/>
</dbReference>
<dbReference type="RefSeq" id="WP_129187925.1">
    <property type="nucleotide sequence ID" value="NZ_CP035491.1"/>
</dbReference>
<feature type="transmembrane region" description="Helical" evidence="1">
    <location>
        <begin position="121"/>
        <end position="139"/>
    </location>
</feature>
<dbReference type="OrthoDB" id="7618855at2"/>
<name>A0A4P6FAU3_9MICO</name>
<feature type="transmembrane region" description="Helical" evidence="1">
    <location>
        <begin position="85"/>
        <end position="109"/>
    </location>
</feature>
<keyword evidence="1" id="KW-1133">Transmembrane helix</keyword>
<keyword evidence="1" id="KW-0812">Transmembrane</keyword>
<evidence type="ECO:0000313" key="2">
    <source>
        <dbReference type="EMBL" id="QAY72073.1"/>
    </source>
</evidence>
<evidence type="ECO:0000256" key="1">
    <source>
        <dbReference type="SAM" id="Phobius"/>
    </source>
</evidence>
<proteinExistence type="predicted"/>
<accession>A0A4P6FAU3</accession>
<evidence type="ECO:0000313" key="3">
    <source>
        <dbReference type="Proteomes" id="UP000291259"/>
    </source>
</evidence>
<dbReference type="Proteomes" id="UP000291259">
    <property type="component" value="Chromosome"/>
</dbReference>